<dbReference type="Gene3D" id="3.30.370.10">
    <property type="entry name" value="Barstar-like"/>
    <property type="match status" value="1"/>
</dbReference>
<comment type="similarity">
    <text evidence="1">Belongs to the barstar family.</text>
</comment>
<dbReference type="InterPro" id="IPR035905">
    <property type="entry name" value="Barstar-like_sf"/>
</dbReference>
<dbReference type="Pfam" id="PF01337">
    <property type="entry name" value="Barstar"/>
    <property type="match status" value="1"/>
</dbReference>
<feature type="domain" description="Barstar (barnase inhibitor)" evidence="2">
    <location>
        <begin position="27"/>
        <end position="105"/>
    </location>
</feature>
<name>W7BKZ5_9LIST</name>
<proteinExistence type="inferred from homology"/>
<reference evidence="3 4" key="1">
    <citation type="journal article" date="2014" name="Int. J. Syst. Evol. Microbiol.">
        <title>Listeria floridensis sp. nov., Listeria aquatica sp. nov., Listeria cornellensis sp. nov., Listeria riparia sp. nov. and Listeria grandensis sp. nov., from agricultural and natural environments.</title>
        <authorList>
            <person name="den Bakker H.C."/>
            <person name="Warchocki S."/>
            <person name="Wright E.M."/>
            <person name="Allred A.F."/>
            <person name="Ahlstrom C."/>
            <person name="Manuel C.S."/>
            <person name="Stasiewicz M.J."/>
            <person name="Burrell A."/>
            <person name="Roof S."/>
            <person name="Strawn L."/>
            <person name="Fortes E.D."/>
            <person name="Nightingale K.K."/>
            <person name="Kephart D."/>
            <person name="Wiedmann M."/>
        </authorList>
    </citation>
    <scope>NUCLEOTIDE SEQUENCE [LARGE SCALE GENOMIC DNA]</scope>
    <source>
        <strain evidence="4">FSL F6-969</strain>
    </source>
</reference>
<evidence type="ECO:0000313" key="3">
    <source>
        <dbReference type="EMBL" id="EUJ25500.1"/>
    </source>
</evidence>
<evidence type="ECO:0000256" key="1">
    <source>
        <dbReference type="ARBA" id="ARBA00006845"/>
    </source>
</evidence>
<dbReference type="AlphaFoldDB" id="W7BKZ5"/>
<gene>
    <name evidence="3" type="ORF">PCORN_16643</name>
</gene>
<accession>W7BKZ5</accession>
<protein>
    <recommendedName>
        <fullName evidence="2">Barstar (barnase inhibitor) domain-containing protein</fullName>
    </recommendedName>
</protein>
<sequence>MDNSIYTTSEDNVNDLKKNWSRSDAYVVEIDGKSIGSWEDYITKIEKAFDFPTSCIDTVDGYLDWIRDLSWIDKESYKLVIHHYNYFLAKEPKLKASIMNDFKEIILPFWQDEVQTVVIGGEPRSFDVYLVE</sequence>
<dbReference type="Proteomes" id="UP000019254">
    <property type="component" value="Unassembled WGS sequence"/>
</dbReference>
<dbReference type="EMBL" id="AODE01000039">
    <property type="protein sequence ID" value="EUJ25500.1"/>
    <property type="molecule type" value="Genomic_DNA"/>
</dbReference>
<dbReference type="OrthoDB" id="2086389at2"/>
<evidence type="ECO:0000259" key="2">
    <source>
        <dbReference type="Pfam" id="PF01337"/>
    </source>
</evidence>
<organism evidence="3 4">
    <name type="scientific">Listeria cornellensis FSL F6-0969</name>
    <dbReference type="NCBI Taxonomy" id="1265820"/>
    <lineage>
        <taxon>Bacteria</taxon>
        <taxon>Bacillati</taxon>
        <taxon>Bacillota</taxon>
        <taxon>Bacilli</taxon>
        <taxon>Bacillales</taxon>
        <taxon>Listeriaceae</taxon>
        <taxon>Listeria</taxon>
    </lineage>
</organism>
<dbReference type="SUPFAM" id="SSF52038">
    <property type="entry name" value="Barstar-related"/>
    <property type="match status" value="1"/>
</dbReference>
<dbReference type="InterPro" id="IPR000468">
    <property type="entry name" value="Barstar"/>
</dbReference>
<keyword evidence="4" id="KW-1185">Reference proteome</keyword>
<comment type="caution">
    <text evidence="3">The sequence shown here is derived from an EMBL/GenBank/DDBJ whole genome shotgun (WGS) entry which is preliminary data.</text>
</comment>
<dbReference type="PATRIC" id="fig|1265820.5.peg.3291"/>
<dbReference type="RefSeq" id="WP_051999508.1">
    <property type="nucleotide sequence ID" value="NZ_AODE01000039.1"/>
</dbReference>
<evidence type="ECO:0000313" key="4">
    <source>
        <dbReference type="Proteomes" id="UP000019254"/>
    </source>
</evidence>